<feature type="compositionally biased region" description="Low complexity" evidence="1">
    <location>
        <begin position="365"/>
        <end position="380"/>
    </location>
</feature>
<feature type="compositionally biased region" description="Basic and acidic residues" evidence="1">
    <location>
        <begin position="313"/>
        <end position="330"/>
    </location>
</feature>
<feature type="region of interest" description="Disordered" evidence="1">
    <location>
        <begin position="245"/>
        <end position="264"/>
    </location>
</feature>
<dbReference type="PANTHER" id="PTHR22933:SF32">
    <property type="entry name" value="MIND THE GAP, ISOFORM E"/>
    <property type="match status" value="1"/>
</dbReference>
<dbReference type="SUPFAM" id="SSF57625">
    <property type="entry name" value="Invertebrate chitin-binding proteins"/>
    <property type="match status" value="1"/>
</dbReference>
<organism evidence="2 3">
    <name type="scientific">Eumeta variegata</name>
    <name type="common">Bagworm moth</name>
    <name type="synonym">Eumeta japonica</name>
    <dbReference type="NCBI Taxonomy" id="151549"/>
    <lineage>
        <taxon>Eukaryota</taxon>
        <taxon>Metazoa</taxon>
        <taxon>Ecdysozoa</taxon>
        <taxon>Arthropoda</taxon>
        <taxon>Hexapoda</taxon>
        <taxon>Insecta</taxon>
        <taxon>Pterygota</taxon>
        <taxon>Neoptera</taxon>
        <taxon>Endopterygota</taxon>
        <taxon>Lepidoptera</taxon>
        <taxon>Glossata</taxon>
        <taxon>Ditrysia</taxon>
        <taxon>Tineoidea</taxon>
        <taxon>Psychidae</taxon>
        <taxon>Oiketicinae</taxon>
        <taxon>Eumeta</taxon>
    </lineage>
</organism>
<protein>
    <submittedName>
        <fullName evidence="2">Uncharacterized protein</fullName>
    </submittedName>
</protein>
<accession>A0A4C1ZWG6</accession>
<proteinExistence type="predicted"/>
<dbReference type="STRING" id="151549.A0A4C1ZWG6"/>
<feature type="compositionally biased region" description="Low complexity" evidence="1">
    <location>
        <begin position="301"/>
        <end position="312"/>
    </location>
</feature>
<sequence>MEAVEAAIALRQQQLLNKYANIPLNFHYHHHDHHHHRPRKVRPCLNRNQNLHSLPRLLKEISSTSDRKSYERPKEYYPVGYEKNFDDHFQSKVDLPDTNFHCGDQKYFPGLYGDENWVVFHVCALTDDGLVMKSFLCPESTLFDQTILKCNWWFYVDCKNTRKLYETNIPVSKSYQLMKALTFFSNYKKEIQDDGGRPTNPEDIEGINQAITILENQDKKPSNDQPSTLPAIEIIAAQTVDPRNTNAYKDNASDINPIYNHRTNRNYRNQTISLTENSPLNDSTPSSSEIKPVVVKASAEKSISTSSSSSENFSKERNSTVRHANRDRQRQKISVGRPFSLAVTPKFNGESNVKRTRTVVSKAGTTTSTSTTTTTTTTTTPAFVTGSDPKL</sequence>
<dbReference type="AlphaFoldDB" id="A0A4C1ZWG6"/>
<gene>
    <name evidence="2" type="ORF">EVAR_98529_1</name>
</gene>
<dbReference type="GO" id="GO:0008061">
    <property type="term" value="F:chitin binding"/>
    <property type="evidence" value="ECO:0007669"/>
    <property type="project" value="InterPro"/>
</dbReference>
<evidence type="ECO:0000313" key="3">
    <source>
        <dbReference type="Proteomes" id="UP000299102"/>
    </source>
</evidence>
<keyword evidence="3" id="KW-1185">Reference proteome</keyword>
<dbReference type="InterPro" id="IPR036508">
    <property type="entry name" value="Chitin-bd_dom_sf"/>
</dbReference>
<comment type="caution">
    <text evidence="2">The sequence shown here is derived from an EMBL/GenBank/DDBJ whole genome shotgun (WGS) entry which is preliminary data.</text>
</comment>
<feature type="region of interest" description="Disordered" evidence="1">
    <location>
        <begin position="301"/>
        <end position="391"/>
    </location>
</feature>
<dbReference type="InterPro" id="IPR052976">
    <property type="entry name" value="Scoloptoxin-like"/>
</dbReference>
<reference evidence="2 3" key="1">
    <citation type="journal article" date="2019" name="Commun. Biol.">
        <title>The bagworm genome reveals a unique fibroin gene that provides high tensile strength.</title>
        <authorList>
            <person name="Kono N."/>
            <person name="Nakamura H."/>
            <person name="Ohtoshi R."/>
            <person name="Tomita M."/>
            <person name="Numata K."/>
            <person name="Arakawa K."/>
        </authorList>
    </citation>
    <scope>NUCLEOTIDE SEQUENCE [LARGE SCALE GENOMIC DNA]</scope>
</reference>
<evidence type="ECO:0000256" key="1">
    <source>
        <dbReference type="SAM" id="MobiDB-lite"/>
    </source>
</evidence>
<dbReference type="Proteomes" id="UP000299102">
    <property type="component" value="Unassembled WGS sequence"/>
</dbReference>
<dbReference type="PANTHER" id="PTHR22933">
    <property type="entry name" value="FI18007P1-RELATED"/>
    <property type="match status" value="1"/>
</dbReference>
<dbReference type="EMBL" id="BGZK01002309">
    <property type="protein sequence ID" value="GBP92786.1"/>
    <property type="molecule type" value="Genomic_DNA"/>
</dbReference>
<name>A0A4C1ZWG6_EUMVA</name>
<evidence type="ECO:0000313" key="2">
    <source>
        <dbReference type="EMBL" id="GBP92786.1"/>
    </source>
</evidence>
<dbReference type="OrthoDB" id="6505219at2759"/>